<feature type="region of interest" description="Disordered" evidence="1">
    <location>
        <begin position="369"/>
        <end position="548"/>
    </location>
</feature>
<feature type="compositionally biased region" description="Low complexity" evidence="1">
    <location>
        <begin position="59"/>
        <end position="72"/>
    </location>
</feature>
<dbReference type="FunCoup" id="A0A6P8I9G2">
    <property type="interactions" value="69"/>
</dbReference>
<dbReference type="OrthoDB" id="5972868at2759"/>
<feature type="compositionally biased region" description="Polar residues" evidence="1">
    <location>
        <begin position="369"/>
        <end position="382"/>
    </location>
</feature>
<dbReference type="PANTHER" id="PTHR32000:SF3">
    <property type="entry name" value="RIKEN CDNA A830018L16 GENE"/>
    <property type="match status" value="1"/>
</dbReference>
<protein>
    <submittedName>
        <fullName evidence="3">Uncharacterized protein C8orf34 homolog isoform X1</fullName>
    </submittedName>
</protein>
<dbReference type="InParanoid" id="A0A6P8I9G2"/>
<proteinExistence type="predicted"/>
<feature type="compositionally biased region" description="Basic and acidic residues" evidence="1">
    <location>
        <begin position="241"/>
        <end position="251"/>
    </location>
</feature>
<gene>
    <name evidence="3" type="primary">LOC116297646</name>
</gene>
<evidence type="ECO:0000313" key="2">
    <source>
        <dbReference type="Proteomes" id="UP000515163"/>
    </source>
</evidence>
<feature type="region of interest" description="Disordered" evidence="1">
    <location>
        <begin position="227"/>
        <end position="283"/>
    </location>
</feature>
<dbReference type="AlphaFoldDB" id="A0A6P8I9G2"/>
<evidence type="ECO:0000256" key="1">
    <source>
        <dbReference type="SAM" id="MobiDB-lite"/>
    </source>
</evidence>
<feature type="compositionally biased region" description="Basic and acidic residues" evidence="1">
    <location>
        <begin position="522"/>
        <end position="542"/>
    </location>
</feature>
<dbReference type="RefSeq" id="XP_031561767.1">
    <property type="nucleotide sequence ID" value="XM_031705907.1"/>
</dbReference>
<dbReference type="Pfam" id="PF17824">
    <property type="entry name" value="DUF5586"/>
    <property type="match status" value="2"/>
</dbReference>
<reference evidence="3" key="1">
    <citation type="submission" date="2025-08" db="UniProtKB">
        <authorList>
            <consortium name="RefSeq"/>
        </authorList>
    </citation>
    <scope>IDENTIFICATION</scope>
    <source>
        <tissue evidence="3">Tentacle</tissue>
    </source>
</reference>
<organism evidence="2 3">
    <name type="scientific">Actinia tenebrosa</name>
    <name type="common">Australian red waratah sea anemone</name>
    <dbReference type="NCBI Taxonomy" id="6105"/>
    <lineage>
        <taxon>Eukaryota</taxon>
        <taxon>Metazoa</taxon>
        <taxon>Cnidaria</taxon>
        <taxon>Anthozoa</taxon>
        <taxon>Hexacorallia</taxon>
        <taxon>Actiniaria</taxon>
        <taxon>Actiniidae</taxon>
        <taxon>Actinia</taxon>
    </lineage>
</organism>
<feature type="compositionally biased region" description="Basic and acidic residues" evidence="1">
    <location>
        <begin position="135"/>
        <end position="148"/>
    </location>
</feature>
<dbReference type="Proteomes" id="UP000515163">
    <property type="component" value="Unplaced"/>
</dbReference>
<dbReference type="SUPFAM" id="SSF47391">
    <property type="entry name" value="Dimerization-anchoring domain of cAMP-dependent PK regulatory subunit"/>
    <property type="match status" value="1"/>
</dbReference>
<dbReference type="KEGG" id="aten:116297646"/>
<feature type="compositionally biased region" description="Polar residues" evidence="1">
    <location>
        <begin position="253"/>
        <end position="270"/>
    </location>
</feature>
<name>A0A6P8I9G2_ACTTE</name>
<feature type="region of interest" description="Disordered" evidence="1">
    <location>
        <begin position="188"/>
        <end position="209"/>
    </location>
</feature>
<feature type="compositionally biased region" description="Polar residues" evidence="1">
    <location>
        <begin position="480"/>
        <end position="493"/>
    </location>
</feature>
<feature type="region of interest" description="Disordered" evidence="1">
    <location>
        <begin position="50"/>
        <end position="168"/>
    </location>
</feature>
<sequence>MAAKKVQGYLDHHRIGPLFEDLMAKLIKDKPDQPIPFLIKTLKKLHPEDITHSIPRSRPPSGSKLKSPVSSSIGLTGKTMTRHSFDDSSSRRSALAKSWAAPDSFSDTHHGHPVSASKATREYNRPWLTGSKKVKPGEDHAHSNKENTRQGFKTQKTNEKVPWNSKTKLSSHGFDEMFELQNKMAKSQETKAKEYHGAQSWEDSQDFDSSLDKRGLGYPLDVKRKTLEPSDVMTDDGLEGEEFRLPRDVKTAGDSSEGNSVMSSYSSLRSNRNKAKSAAEEHRKHLQSLLQNTTGNCQSDHHSKLTDDDMDDATEILESFNELESEGVANPSKTGARLLKSSRMGSLSQEAVKVSICARCARIISGLQSDQRSDAGSTSFNSAGDEDFESVSQAESVTDGPRRITWPSGFDSESEATTKKGIPMWQTSSPQPDKGKHMYKNSTFLTDLAPSPRRPPSASTDDVSDDGLFSKPVSRWQYGGYSSDNETETNFQRAGSPDLSAGRPWTRPPPDSASEAGSVDWIQDRNKKRGGFESRGFRRSDMTDDSDQ</sequence>
<keyword evidence="2" id="KW-1185">Reference proteome</keyword>
<dbReference type="Gene3D" id="1.20.890.10">
    <property type="entry name" value="cAMP-dependent protein kinase regulatory subunit, dimerization-anchoring domain"/>
    <property type="match status" value="1"/>
</dbReference>
<feature type="compositionally biased region" description="Low complexity" evidence="1">
    <location>
        <begin position="91"/>
        <end position="101"/>
    </location>
</feature>
<accession>A0A6P8I9G2</accession>
<dbReference type="PANTHER" id="PTHR32000">
    <property type="entry name" value="SIMILAR TO HYPOTHETICAL PROTEIN"/>
    <property type="match status" value="1"/>
</dbReference>
<dbReference type="GeneID" id="116297646"/>
<dbReference type="InterPro" id="IPR040687">
    <property type="entry name" value="DUF5586"/>
</dbReference>
<dbReference type="CDD" id="cd22980">
    <property type="entry name" value="DD_VEST1"/>
    <property type="match status" value="1"/>
</dbReference>
<evidence type="ECO:0000313" key="3">
    <source>
        <dbReference type="RefSeq" id="XP_031561767.1"/>
    </source>
</evidence>